<feature type="transmembrane region" description="Helical" evidence="1">
    <location>
        <begin position="20"/>
        <end position="40"/>
    </location>
</feature>
<sequence>MPSGLPGRECRHSFVFSPFFPSLPFLFVDTYLVISYLYAVRITRQGVSSFVCVLSFLSFSSFSLCRYYIF</sequence>
<protein>
    <submittedName>
        <fullName evidence="2">Uncharacterized protein</fullName>
    </submittedName>
</protein>
<gene>
    <name evidence="2" type="ORF">LIPSTDRAFT_121147</name>
</gene>
<evidence type="ECO:0000313" key="2">
    <source>
        <dbReference type="EMBL" id="ODQ76042.1"/>
    </source>
</evidence>
<name>A0A1E3QG38_LIPST</name>
<accession>A0A1E3QG38</accession>
<evidence type="ECO:0000313" key="3">
    <source>
        <dbReference type="Proteomes" id="UP000094385"/>
    </source>
</evidence>
<reference evidence="2 3" key="1">
    <citation type="journal article" date="2016" name="Proc. Natl. Acad. Sci. U.S.A.">
        <title>Comparative genomics of biotechnologically important yeasts.</title>
        <authorList>
            <person name="Riley R."/>
            <person name="Haridas S."/>
            <person name="Wolfe K.H."/>
            <person name="Lopes M.R."/>
            <person name="Hittinger C.T."/>
            <person name="Goeker M."/>
            <person name="Salamov A.A."/>
            <person name="Wisecaver J.H."/>
            <person name="Long T.M."/>
            <person name="Calvey C.H."/>
            <person name="Aerts A.L."/>
            <person name="Barry K.W."/>
            <person name="Choi C."/>
            <person name="Clum A."/>
            <person name="Coughlan A.Y."/>
            <person name="Deshpande S."/>
            <person name="Douglass A.P."/>
            <person name="Hanson S.J."/>
            <person name="Klenk H.-P."/>
            <person name="LaButti K.M."/>
            <person name="Lapidus A."/>
            <person name="Lindquist E.A."/>
            <person name="Lipzen A.M."/>
            <person name="Meier-Kolthoff J.P."/>
            <person name="Ohm R.A."/>
            <person name="Otillar R.P."/>
            <person name="Pangilinan J.L."/>
            <person name="Peng Y."/>
            <person name="Rokas A."/>
            <person name="Rosa C.A."/>
            <person name="Scheuner C."/>
            <person name="Sibirny A.A."/>
            <person name="Slot J.C."/>
            <person name="Stielow J.B."/>
            <person name="Sun H."/>
            <person name="Kurtzman C.P."/>
            <person name="Blackwell M."/>
            <person name="Grigoriev I.V."/>
            <person name="Jeffries T.W."/>
        </authorList>
    </citation>
    <scope>NUCLEOTIDE SEQUENCE [LARGE SCALE GENOMIC DNA]</scope>
    <source>
        <strain evidence="2 3">NRRL Y-11557</strain>
    </source>
</reference>
<evidence type="ECO:0000256" key="1">
    <source>
        <dbReference type="SAM" id="Phobius"/>
    </source>
</evidence>
<keyword evidence="1" id="KW-0472">Membrane</keyword>
<dbReference type="EMBL" id="KV454289">
    <property type="protein sequence ID" value="ODQ76042.1"/>
    <property type="molecule type" value="Genomic_DNA"/>
</dbReference>
<proteinExistence type="predicted"/>
<keyword evidence="1" id="KW-1133">Transmembrane helix</keyword>
<dbReference type="Proteomes" id="UP000094385">
    <property type="component" value="Unassembled WGS sequence"/>
</dbReference>
<keyword evidence="3" id="KW-1185">Reference proteome</keyword>
<dbReference type="AlphaFoldDB" id="A0A1E3QG38"/>
<keyword evidence="1" id="KW-0812">Transmembrane</keyword>
<feature type="transmembrane region" description="Helical" evidence="1">
    <location>
        <begin position="47"/>
        <end position="69"/>
    </location>
</feature>
<organism evidence="2 3">
    <name type="scientific">Lipomyces starkeyi NRRL Y-11557</name>
    <dbReference type="NCBI Taxonomy" id="675824"/>
    <lineage>
        <taxon>Eukaryota</taxon>
        <taxon>Fungi</taxon>
        <taxon>Dikarya</taxon>
        <taxon>Ascomycota</taxon>
        <taxon>Saccharomycotina</taxon>
        <taxon>Lipomycetes</taxon>
        <taxon>Lipomycetales</taxon>
        <taxon>Lipomycetaceae</taxon>
        <taxon>Lipomyces</taxon>
    </lineage>
</organism>